<feature type="chain" id="PRO_5003611301" description="Htaa protein" evidence="3">
    <location>
        <begin position="31"/>
        <end position="561"/>
    </location>
</feature>
<feature type="region of interest" description="Disordered" evidence="1">
    <location>
        <begin position="32"/>
        <end position="56"/>
    </location>
</feature>
<feature type="compositionally biased region" description="Polar residues" evidence="1">
    <location>
        <begin position="133"/>
        <end position="142"/>
    </location>
</feature>
<evidence type="ECO:0000256" key="3">
    <source>
        <dbReference type="SAM" id="SignalP"/>
    </source>
</evidence>
<sequence>MRRKRHRRAHVFALPTAASLLVLLAAPAAAQTVPTTPPPVPAEEGQPPISSETKPPGRIMAEAGTALGVLRLLPEAMEADATMPGWAADLPKQSVLEGGIGLSYARADSESQFAYERSVAEASPAGLSVAGHSPQTPGSAVQTALPDNDKALSTGLEGPDNPLVNVSALHGRAHARWDEALGPCVGTIADAGTSAASLSLVNAIPTMPDTSRAAAAGGELGEALEQLPGSLANLGGLLSGTKSDGTGSLVSVDKALSTRSVVRLVDLEGGSAERKAVEAISTLQAGRIDILKGTPLGLTVKVAAQPTLRVVSTGDAETSTVDYTAPVLTVERNGKTLFTLDAANPTADIPVGLPSPELRTLPGYEDVADAPVIGEVAERADGAVTTLSDDAAKRVLDIGVLRLSIAELDERAETVTTPFAGHRVSALARMLDVRVLPTERLKNLLPDDLAATLPSALAQVSVGEQSANAYAPEGGVDCSAPVQPVANDGANDTAAPPAAPPANRSDVPTVLAHTNAAYSAVPLFWTGTALLLVGVVLVAALPNRPHRVPAPVRPSPRPRGE</sequence>
<protein>
    <recommendedName>
        <fullName evidence="6">Htaa protein</fullName>
    </recommendedName>
</protein>
<keyword evidence="5" id="KW-1185">Reference proteome</keyword>
<keyword evidence="2" id="KW-1133">Transmembrane helix</keyword>
<gene>
    <name evidence="4" type="ORF">SacazDRAFT_02340</name>
</gene>
<keyword evidence="2" id="KW-0812">Transmembrane</keyword>
<accession>H8G5Q6</accession>
<dbReference type="Proteomes" id="UP000004705">
    <property type="component" value="Chromosome"/>
</dbReference>
<feature type="region of interest" description="Disordered" evidence="1">
    <location>
        <begin position="479"/>
        <end position="506"/>
    </location>
</feature>
<dbReference type="HOGENOM" id="CLU_516665_0_0_11"/>
<evidence type="ECO:0000313" key="4">
    <source>
        <dbReference type="EMBL" id="EHY89247.1"/>
    </source>
</evidence>
<dbReference type="EMBL" id="CM001466">
    <property type="protein sequence ID" value="EHY89247.1"/>
    <property type="molecule type" value="Genomic_DNA"/>
</dbReference>
<keyword evidence="2" id="KW-0472">Membrane</keyword>
<dbReference type="OrthoDB" id="3676216at2"/>
<feature type="transmembrane region" description="Helical" evidence="2">
    <location>
        <begin position="523"/>
        <end position="541"/>
    </location>
</feature>
<feature type="signal peptide" evidence="3">
    <location>
        <begin position="1"/>
        <end position="30"/>
    </location>
</feature>
<evidence type="ECO:0000256" key="2">
    <source>
        <dbReference type="SAM" id="Phobius"/>
    </source>
</evidence>
<dbReference type="RefSeq" id="WP_005441710.1">
    <property type="nucleotide sequence ID" value="NZ_CM001466.1"/>
</dbReference>
<dbReference type="AlphaFoldDB" id="H8G5Q6"/>
<keyword evidence="3" id="KW-0732">Signal</keyword>
<name>H8G5Q6_9PSEU</name>
<feature type="region of interest" description="Disordered" evidence="1">
    <location>
        <begin position="126"/>
        <end position="159"/>
    </location>
</feature>
<proteinExistence type="predicted"/>
<evidence type="ECO:0000313" key="5">
    <source>
        <dbReference type="Proteomes" id="UP000004705"/>
    </source>
</evidence>
<evidence type="ECO:0008006" key="6">
    <source>
        <dbReference type="Google" id="ProtNLM"/>
    </source>
</evidence>
<reference evidence="4 5" key="1">
    <citation type="journal article" date="2012" name="Stand. Genomic Sci.">
        <title>Genome sequence of the soil bacterium Saccharomonospora azurea type strain (NA-128(T)).</title>
        <authorList>
            <person name="Klenk H.P."/>
            <person name="Held B."/>
            <person name="Lucas S."/>
            <person name="Lapidus A."/>
            <person name="Copeland A."/>
            <person name="Hammon N."/>
            <person name="Pitluck S."/>
            <person name="Goodwin L.A."/>
            <person name="Han C."/>
            <person name="Tapia R."/>
            <person name="Brambilla E.M."/>
            <person name="Potter G."/>
            <person name="Land M."/>
            <person name="Ivanova N."/>
            <person name="Rohde M."/>
            <person name="Goker M."/>
            <person name="Detter J.C."/>
            <person name="Kyrpides N.C."/>
            <person name="Woyke T."/>
        </authorList>
    </citation>
    <scope>NUCLEOTIDE SEQUENCE [LARGE SCALE GENOMIC DNA]</scope>
    <source>
        <strain evidence="4 5">NA-128</strain>
    </source>
</reference>
<organism evidence="4 5">
    <name type="scientific">Saccharomonospora azurea NA-128</name>
    <dbReference type="NCBI Taxonomy" id="882081"/>
    <lineage>
        <taxon>Bacteria</taxon>
        <taxon>Bacillati</taxon>
        <taxon>Actinomycetota</taxon>
        <taxon>Actinomycetes</taxon>
        <taxon>Pseudonocardiales</taxon>
        <taxon>Pseudonocardiaceae</taxon>
        <taxon>Saccharomonospora</taxon>
    </lineage>
</organism>
<evidence type="ECO:0000256" key="1">
    <source>
        <dbReference type="SAM" id="MobiDB-lite"/>
    </source>
</evidence>